<dbReference type="Proteomes" id="UP001302020">
    <property type="component" value="Chromosome"/>
</dbReference>
<proteinExistence type="predicted"/>
<name>A0ABZ0JL44_9XANT</name>
<keyword evidence="3" id="KW-1185">Reference proteome</keyword>
<organism evidence="2 3">
    <name type="scientific">Xanthomonas rydalmerensis</name>
    <dbReference type="NCBI Taxonomy" id="3046274"/>
    <lineage>
        <taxon>Bacteria</taxon>
        <taxon>Pseudomonadati</taxon>
        <taxon>Pseudomonadota</taxon>
        <taxon>Gammaproteobacteria</taxon>
        <taxon>Lysobacterales</taxon>
        <taxon>Lysobacteraceae</taxon>
        <taxon>Xanthomonas</taxon>
    </lineage>
</organism>
<feature type="chain" id="PRO_5047352840" description="ABC-type transport auxiliary lipoprotein component domain-containing protein" evidence="1">
    <location>
        <begin position="19"/>
        <end position="171"/>
    </location>
</feature>
<evidence type="ECO:0000313" key="2">
    <source>
        <dbReference type="EMBL" id="WOS39723.1"/>
    </source>
</evidence>
<reference evidence="2 3" key="1">
    <citation type="submission" date="2023-05" db="EMBL/GenBank/DDBJ databases">
        <title>Xanthomonas rydalmerenesis sp. nov., a novel Xanthomonas species isolated from Fragaria x ananassa.</title>
        <authorList>
            <person name="McKnight D.J.E."/>
            <person name="Wong-Bajracharya J."/>
            <person name="Okoh E.B."/>
            <person name="Snijders F."/>
            <person name="Lidbetter F."/>
            <person name="Webster J."/>
            <person name="Djordjevic S.P."/>
            <person name="Bogema D.R."/>
            <person name="Chapman T.A."/>
        </authorList>
    </citation>
    <scope>NUCLEOTIDE SEQUENCE [LARGE SCALE GENOMIC DNA]</scope>
    <source>
        <strain evidence="2 3">DAR34883</strain>
    </source>
</reference>
<dbReference type="RefSeq" id="WP_167087373.1">
    <property type="nucleotide sequence ID" value="NZ_CP126170.1"/>
</dbReference>
<dbReference type="PROSITE" id="PS51257">
    <property type="entry name" value="PROKAR_LIPOPROTEIN"/>
    <property type="match status" value="1"/>
</dbReference>
<feature type="signal peptide" evidence="1">
    <location>
        <begin position="1"/>
        <end position="18"/>
    </location>
</feature>
<evidence type="ECO:0000313" key="3">
    <source>
        <dbReference type="Proteomes" id="UP001302020"/>
    </source>
</evidence>
<accession>A0ABZ0JL44</accession>
<keyword evidence="1" id="KW-0732">Signal</keyword>
<dbReference type="EMBL" id="CP126172">
    <property type="protein sequence ID" value="WOS39723.1"/>
    <property type="molecule type" value="Genomic_DNA"/>
</dbReference>
<sequence>MIRIAASLSLLLSLCACAARMERAEVLHLPTTVDSGLRCPYRLGQIVDARSTTEVGMLGKRTYAFPDIAASVREALGSVGWSRDADASSVTISIQKLYLSALPATVTGVAAFEIRPHGASAFVVRGQSARVNWNSSTSDAMGILGAAVGDARMQLVARLNASCRTPATAGP</sequence>
<evidence type="ECO:0008006" key="4">
    <source>
        <dbReference type="Google" id="ProtNLM"/>
    </source>
</evidence>
<evidence type="ECO:0000256" key="1">
    <source>
        <dbReference type="SAM" id="SignalP"/>
    </source>
</evidence>
<protein>
    <recommendedName>
        <fullName evidence="4">ABC-type transport auxiliary lipoprotein component domain-containing protein</fullName>
    </recommendedName>
</protein>
<gene>
    <name evidence="2" type="ORF">QN243_15020</name>
</gene>